<proteinExistence type="predicted"/>
<gene>
    <name evidence="1" type="ORF">AMQ22_00715</name>
</gene>
<accession>A0A150J6D4</accession>
<protein>
    <submittedName>
        <fullName evidence="1">Uncharacterized protein</fullName>
    </submittedName>
</protein>
<evidence type="ECO:0000313" key="2">
    <source>
        <dbReference type="Proteomes" id="UP000075398"/>
    </source>
</evidence>
<dbReference type="AlphaFoldDB" id="A0A150J6D4"/>
<name>A0A150J6D4_9EURY</name>
<comment type="caution">
    <text evidence="1">The sequence shown here is derived from an EMBL/GenBank/DDBJ whole genome shotgun (WGS) entry which is preliminary data.</text>
</comment>
<dbReference type="Proteomes" id="UP000075398">
    <property type="component" value="Unassembled WGS sequence"/>
</dbReference>
<sequence length="96" mass="10698">MRLDFNFNIKDLSGNDVLEQGKAIPMKNIFSNALISPAVKIGDVLKKWSLAQRIDKDGLVDIDEADLSLIKQIANEKDVFVPAVQAQLLLYLDSIK</sequence>
<reference evidence="1 2" key="1">
    <citation type="journal article" date="2016" name="ISME J.">
        <title>Chasing the elusive Euryarchaeota class WSA2: genomes reveal a uniquely fastidious methyl-reducing methanogen.</title>
        <authorList>
            <person name="Nobu M.K."/>
            <person name="Narihiro T."/>
            <person name="Kuroda K."/>
            <person name="Mei R."/>
            <person name="Liu W.T."/>
        </authorList>
    </citation>
    <scope>NUCLEOTIDE SEQUENCE [LARGE SCALE GENOMIC DNA]</scope>
    <source>
        <strain evidence="1">U1lsi0528_Bin055</strain>
    </source>
</reference>
<organism evidence="1 2">
    <name type="scientific">Candidatus Methanofastidiosum methylothiophilum</name>
    <dbReference type="NCBI Taxonomy" id="1705564"/>
    <lineage>
        <taxon>Archaea</taxon>
        <taxon>Methanobacteriati</taxon>
        <taxon>Methanobacteriota</taxon>
        <taxon>Stenosarchaea group</taxon>
        <taxon>Candidatus Methanofastidiosia</taxon>
        <taxon>Candidatus Methanofastidiosales</taxon>
        <taxon>Candidatus Methanofastidiosaceae</taxon>
        <taxon>Candidatus Methanofastidiosum</taxon>
    </lineage>
</organism>
<dbReference type="EMBL" id="LNGC01000019">
    <property type="protein sequence ID" value="KYC52665.1"/>
    <property type="molecule type" value="Genomic_DNA"/>
</dbReference>
<evidence type="ECO:0000313" key="1">
    <source>
        <dbReference type="EMBL" id="KYC52665.1"/>
    </source>
</evidence>